<accession>A0A1A7BJI3</accession>
<dbReference type="Proteomes" id="UP000092484">
    <property type="component" value="Unassembled WGS sequence"/>
</dbReference>
<keyword evidence="1" id="KW-0812">Transmembrane</keyword>
<proteinExistence type="predicted"/>
<keyword evidence="1" id="KW-0472">Membrane</keyword>
<sequence>MDSFLFSLLLAFVLALGGRDQWLVARWADALGRSQLLLLVGLASSALTAAFMAWVGAQFAAILPPRAAQMLVAFALAIAAAELAWPVKADAPYEPTRSLGAIAIVLAARQLGDGARFAVFAFAAGASLPATAALGGALGGGGAIALGWSFGAAGLARWPLQLLRRGLAACLILAALFIGLNARYATL</sequence>
<feature type="transmembrane region" description="Helical" evidence="1">
    <location>
        <begin position="162"/>
        <end position="182"/>
    </location>
</feature>
<name>A0A1A7BJI3_9SPHN</name>
<organism evidence="2 3">
    <name type="scientific">Erythrobacter dokdonensis DSW-74</name>
    <dbReference type="NCBI Taxonomy" id="1300349"/>
    <lineage>
        <taxon>Bacteria</taxon>
        <taxon>Pseudomonadati</taxon>
        <taxon>Pseudomonadota</taxon>
        <taxon>Alphaproteobacteria</taxon>
        <taxon>Sphingomonadales</taxon>
        <taxon>Erythrobacteraceae</taxon>
        <taxon>Erythrobacter/Porphyrobacter group</taxon>
        <taxon>Erythrobacter</taxon>
    </lineage>
</organism>
<evidence type="ECO:0008006" key="4">
    <source>
        <dbReference type="Google" id="ProtNLM"/>
    </source>
</evidence>
<dbReference type="STRING" id="1300349.I603_1065"/>
<evidence type="ECO:0000256" key="1">
    <source>
        <dbReference type="SAM" id="Phobius"/>
    </source>
</evidence>
<comment type="caution">
    <text evidence="2">The sequence shown here is derived from an EMBL/GenBank/DDBJ whole genome shotgun (WGS) entry which is preliminary data.</text>
</comment>
<evidence type="ECO:0000313" key="3">
    <source>
        <dbReference type="Proteomes" id="UP000092484"/>
    </source>
</evidence>
<dbReference type="EMBL" id="LZYB01000002">
    <property type="protein sequence ID" value="OBV11622.1"/>
    <property type="molecule type" value="Genomic_DNA"/>
</dbReference>
<dbReference type="RefSeq" id="WP_068862849.1">
    <property type="nucleotide sequence ID" value="NZ_LZYB01000002.1"/>
</dbReference>
<protein>
    <recommendedName>
        <fullName evidence="4">GDT1 family protein</fullName>
    </recommendedName>
</protein>
<feature type="transmembrane region" description="Helical" evidence="1">
    <location>
        <begin position="36"/>
        <end position="55"/>
    </location>
</feature>
<feature type="transmembrane region" description="Helical" evidence="1">
    <location>
        <begin position="67"/>
        <end position="87"/>
    </location>
</feature>
<evidence type="ECO:0000313" key="2">
    <source>
        <dbReference type="EMBL" id="OBV11622.1"/>
    </source>
</evidence>
<keyword evidence="3" id="KW-1185">Reference proteome</keyword>
<dbReference type="PATRIC" id="fig|1300349.4.peg.1062"/>
<keyword evidence="1" id="KW-1133">Transmembrane helix</keyword>
<dbReference type="AlphaFoldDB" id="A0A1A7BJI3"/>
<reference evidence="2 3" key="1">
    <citation type="submission" date="2016-06" db="EMBL/GenBank/DDBJ databases">
        <title>Genome sequence of Porphyrobacter dokdonensis DSW-74.</title>
        <authorList>
            <person name="Kim J.F."/>
            <person name="Song J.Y."/>
        </authorList>
    </citation>
    <scope>NUCLEOTIDE SEQUENCE [LARGE SCALE GENOMIC DNA]</scope>
    <source>
        <strain evidence="2 3">DSW-74</strain>
    </source>
</reference>
<gene>
    <name evidence="2" type="ORF">I603_1065</name>
</gene>
<feature type="transmembrane region" description="Helical" evidence="1">
    <location>
        <begin position="117"/>
        <end position="150"/>
    </location>
</feature>